<evidence type="ECO:0000313" key="6">
    <source>
        <dbReference type="EMBL" id="KAK6500166.1"/>
    </source>
</evidence>
<dbReference type="PANTHER" id="PTHR23339">
    <property type="entry name" value="TYROSINE SPECIFIC PROTEIN PHOSPHATASE AND DUAL SPECIFICITY PROTEIN PHOSPHATASE"/>
    <property type="match status" value="1"/>
</dbReference>
<dbReference type="InterPro" id="IPR016130">
    <property type="entry name" value="Tyr_Pase_AS"/>
</dbReference>
<keyword evidence="7" id="KW-1185">Reference proteome</keyword>
<dbReference type="GO" id="GO:0051301">
    <property type="term" value="P:cell division"/>
    <property type="evidence" value="ECO:0007669"/>
    <property type="project" value="UniProtKB-KW"/>
</dbReference>
<evidence type="ECO:0000259" key="5">
    <source>
        <dbReference type="PROSITE" id="PS50056"/>
    </source>
</evidence>
<comment type="caution">
    <text evidence="6">The sequence shown here is derived from an EMBL/GenBank/DDBJ whole genome shotgun (WGS) entry which is preliminary data.</text>
</comment>
<dbReference type="InterPro" id="IPR000387">
    <property type="entry name" value="Tyr_Pase_dom"/>
</dbReference>
<accession>A0AAV9W368</accession>
<dbReference type="InterPro" id="IPR029260">
    <property type="entry name" value="DSPn"/>
</dbReference>
<evidence type="ECO:0000256" key="3">
    <source>
        <dbReference type="SAM" id="MobiDB-lite"/>
    </source>
</evidence>
<keyword evidence="6" id="KW-0131">Cell cycle</keyword>
<protein>
    <submittedName>
        <fullName evidence="6">Cell division control protein 14</fullName>
    </submittedName>
</protein>
<dbReference type="SUPFAM" id="SSF52799">
    <property type="entry name" value="(Phosphotyrosine protein) phosphatases II"/>
    <property type="match status" value="2"/>
</dbReference>
<dbReference type="GO" id="GO:0140096">
    <property type="term" value="F:catalytic activity, acting on a protein"/>
    <property type="evidence" value="ECO:0007669"/>
    <property type="project" value="UniProtKB-ARBA"/>
</dbReference>
<dbReference type="CDD" id="cd17657">
    <property type="entry name" value="CDC14_N"/>
    <property type="match status" value="1"/>
</dbReference>
<evidence type="ECO:0000313" key="7">
    <source>
        <dbReference type="Proteomes" id="UP001370758"/>
    </source>
</evidence>
<evidence type="ECO:0000256" key="1">
    <source>
        <dbReference type="ARBA" id="ARBA00007315"/>
    </source>
</evidence>
<dbReference type="InterPro" id="IPR050561">
    <property type="entry name" value="PTP"/>
</dbReference>
<dbReference type="Pfam" id="PF22785">
    <property type="entry name" value="Tc-R-P"/>
    <property type="match status" value="1"/>
</dbReference>
<sequence length="705" mass="78711">MVSTVAVTPRRERTTISSVPNTPKTPEPSLPPAIPASSLPPAPPVKSANGLVVELIKYRLYLASYSSPPTSSTVIPFPRRPDRQSSSKDSKLSPIRRGTPSKLPRGKTSTPSKTRGPIFFTVDDRLFYNKFHLDFGPFNIGHLYRFAICLHDYMSAKENKNRQIVFWSRSDPRSRANAACLVAAYLVLVQNWPPHQALAPIAQLDPPLMPFRDAGYSQADYIISIQDVLYGIFKAKENRLISLKYFDVDAYERFERVDQGDFNWVSPDFIAFASPIFPPPPPPKKLPNGQMGPKLQYTNEFFARHKPEGGKYPTNLEELASTKLTESFRNVLEYFYTEDVGVVVRLNSHLYPSEYFVKMGIAHVDMIFDDGTCPDDETVRKFINICNKMIANKKKIAVHCKAGLGRTGCLIGAYLIYRYGFSANTCIAYMRFMRPGMVVGPQQHWMHLKHDTIRQWAFEDAYAEERKDLLSQLQLLQDQQGSTKMVKHRTRITTPVEQTPPRRRSVLGEIAPVANDISPEHLPVPTPGQPRKNSAKFFSPNRYSVHEDPKQYVDGIRVDTDDENTSCIEAEELSEEELHLRVTAKRISSRSPKVGGRTASQSYAISTVTSTPTSKIPTIPASTTPLGSPHAGGSTIRKISGEKTPPHMISAKPTTSGPLLKVRAVRRTGAIAHTTRDGRVRKVSGRIVSQGAPTSSSRPANIAEH</sequence>
<comment type="similarity">
    <text evidence="1">Belongs to the protein-tyrosine phosphatase family. Non-receptor class CDC14 subfamily.</text>
</comment>
<feature type="region of interest" description="Disordered" evidence="3">
    <location>
        <begin position="1"/>
        <end position="43"/>
    </location>
</feature>
<dbReference type="Gene3D" id="3.90.190.10">
    <property type="entry name" value="Protein tyrosine phosphatase superfamily"/>
    <property type="match status" value="2"/>
</dbReference>
<dbReference type="Proteomes" id="UP001370758">
    <property type="component" value="Unassembled WGS sequence"/>
</dbReference>
<dbReference type="InterPro" id="IPR020422">
    <property type="entry name" value="TYR_PHOSPHATASE_DUAL_dom"/>
</dbReference>
<dbReference type="Pfam" id="PF14671">
    <property type="entry name" value="DSPn"/>
    <property type="match status" value="1"/>
</dbReference>
<dbReference type="SMART" id="SM00195">
    <property type="entry name" value="DSPc"/>
    <property type="match status" value="1"/>
</dbReference>
<reference evidence="6 7" key="1">
    <citation type="submission" date="2023-08" db="EMBL/GenBank/DDBJ databases">
        <authorList>
            <person name="Palmer J.M."/>
        </authorList>
    </citation>
    <scope>NUCLEOTIDE SEQUENCE [LARGE SCALE GENOMIC DNA]</scope>
    <source>
        <strain evidence="6 7">TWF481</strain>
    </source>
</reference>
<dbReference type="InterPro" id="IPR003595">
    <property type="entry name" value="Tyr_Pase_cat"/>
</dbReference>
<organism evidence="6 7">
    <name type="scientific">Arthrobotrys musiformis</name>
    <dbReference type="NCBI Taxonomy" id="47236"/>
    <lineage>
        <taxon>Eukaryota</taxon>
        <taxon>Fungi</taxon>
        <taxon>Dikarya</taxon>
        <taxon>Ascomycota</taxon>
        <taxon>Pezizomycotina</taxon>
        <taxon>Orbiliomycetes</taxon>
        <taxon>Orbiliales</taxon>
        <taxon>Orbiliaceae</taxon>
        <taxon>Arthrobotrys</taxon>
    </lineage>
</organism>
<feature type="region of interest" description="Disordered" evidence="3">
    <location>
        <begin position="66"/>
        <end position="114"/>
    </location>
</feature>
<dbReference type="AlphaFoldDB" id="A0AAV9W368"/>
<dbReference type="InterPro" id="IPR029021">
    <property type="entry name" value="Prot-tyrosine_phosphatase-like"/>
</dbReference>
<dbReference type="GO" id="GO:0016787">
    <property type="term" value="F:hydrolase activity"/>
    <property type="evidence" value="ECO:0007669"/>
    <property type="project" value="UniProtKB-KW"/>
</dbReference>
<dbReference type="SMART" id="SM00404">
    <property type="entry name" value="PTPc_motif"/>
    <property type="match status" value="1"/>
</dbReference>
<dbReference type="PROSITE" id="PS50056">
    <property type="entry name" value="TYR_PHOSPHATASE_2"/>
    <property type="match status" value="1"/>
</dbReference>
<feature type="compositionally biased region" description="Low complexity" evidence="3">
    <location>
        <begin position="611"/>
        <end position="625"/>
    </location>
</feature>
<keyword evidence="6" id="KW-0132">Cell division</keyword>
<dbReference type="EMBL" id="JAVHJL010000007">
    <property type="protein sequence ID" value="KAK6500166.1"/>
    <property type="molecule type" value="Genomic_DNA"/>
</dbReference>
<feature type="region of interest" description="Disordered" evidence="3">
    <location>
        <begin position="611"/>
        <end position="634"/>
    </location>
</feature>
<feature type="compositionally biased region" description="Pro residues" evidence="3">
    <location>
        <begin position="23"/>
        <end position="43"/>
    </location>
</feature>
<feature type="domain" description="Tyrosine-protein phosphatase" evidence="4">
    <location>
        <begin position="306"/>
        <end position="459"/>
    </location>
</feature>
<evidence type="ECO:0000259" key="4">
    <source>
        <dbReference type="PROSITE" id="PS50054"/>
    </source>
</evidence>
<name>A0AAV9W368_9PEZI</name>
<evidence type="ECO:0000256" key="2">
    <source>
        <dbReference type="ARBA" id="ARBA00022801"/>
    </source>
</evidence>
<keyword evidence="2" id="KW-0378">Hydrolase</keyword>
<proteinExistence type="inferred from homology"/>
<dbReference type="PROSITE" id="PS50054">
    <property type="entry name" value="TYR_PHOSPHATASE_DUAL"/>
    <property type="match status" value="1"/>
</dbReference>
<gene>
    <name evidence="6" type="primary">CDC14</name>
    <name evidence="6" type="ORF">TWF481_010518</name>
</gene>
<feature type="region of interest" description="Disordered" evidence="3">
    <location>
        <begin position="683"/>
        <end position="705"/>
    </location>
</feature>
<feature type="domain" description="Tyrosine specific protein phosphatases" evidence="5">
    <location>
        <begin position="380"/>
        <end position="445"/>
    </location>
</feature>
<dbReference type="PROSITE" id="PS00383">
    <property type="entry name" value="TYR_PHOSPHATASE_1"/>
    <property type="match status" value="1"/>
</dbReference>
<feature type="compositionally biased region" description="Basic and acidic residues" evidence="3">
    <location>
        <begin position="79"/>
        <end position="91"/>
    </location>
</feature>